<protein>
    <submittedName>
        <fullName evidence="3">Pilus assembly protein</fullName>
    </submittedName>
</protein>
<dbReference type="AlphaFoldDB" id="A0A927FH39"/>
<dbReference type="InterPro" id="IPR012495">
    <property type="entry name" value="TadE-like_dom"/>
</dbReference>
<dbReference type="Proteomes" id="UP000647424">
    <property type="component" value="Unassembled WGS sequence"/>
</dbReference>
<feature type="transmembrane region" description="Helical" evidence="1">
    <location>
        <begin position="20"/>
        <end position="47"/>
    </location>
</feature>
<evidence type="ECO:0000259" key="2">
    <source>
        <dbReference type="Pfam" id="PF07811"/>
    </source>
</evidence>
<feature type="domain" description="TadE-like" evidence="2">
    <location>
        <begin position="19"/>
        <end position="61"/>
    </location>
</feature>
<name>A0A927FH39_9BURK</name>
<proteinExistence type="predicted"/>
<evidence type="ECO:0000313" key="3">
    <source>
        <dbReference type="EMBL" id="MBD8050576.1"/>
    </source>
</evidence>
<keyword evidence="1" id="KW-0472">Membrane</keyword>
<evidence type="ECO:0000313" key="4">
    <source>
        <dbReference type="Proteomes" id="UP000647424"/>
    </source>
</evidence>
<gene>
    <name evidence="3" type="ORF">IC609_08460</name>
</gene>
<keyword evidence="4" id="KW-1185">Reference proteome</keyword>
<organism evidence="3 4">
    <name type="scientific">Limnohabitans radicicola</name>
    <dbReference type="NCBI Taxonomy" id="2771427"/>
    <lineage>
        <taxon>Bacteria</taxon>
        <taxon>Pseudomonadati</taxon>
        <taxon>Pseudomonadota</taxon>
        <taxon>Betaproteobacteria</taxon>
        <taxon>Burkholderiales</taxon>
        <taxon>Comamonadaceae</taxon>
        <taxon>Limnohabitans</taxon>
    </lineage>
</organism>
<dbReference type="RefSeq" id="WP_191819074.1">
    <property type="nucleotide sequence ID" value="NZ_JACYFT010000002.1"/>
</dbReference>
<sequence length="147" mass="15413">MIWFDTCLRWPPRAHHQRGVAAVEFALVLPLLLALVLGVVDLGLAVYTQSVLSHASREGARAGVVLALTRPSSQAIAAVVQTDLSNSLGSVDKFGTLAFTPPSPCVDANGQLTVQMSYSFKGFAIGAVAAAFSQPLVLTAKTTMACE</sequence>
<keyword evidence="1" id="KW-1133">Transmembrane helix</keyword>
<dbReference type="EMBL" id="JACYFT010000002">
    <property type="protein sequence ID" value="MBD8050576.1"/>
    <property type="molecule type" value="Genomic_DNA"/>
</dbReference>
<dbReference type="Pfam" id="PF07811">
    <property type="entry name" value="TadE"/>
    <property type="match status" value="1"/>
</dbReference>
<evidence type="ECO:0000256" key="1">
    <source>
        <dbReference type="SAM" id="Phobius"/>
    </source>
</evidence>
<reference evidence="3" key="1">
    <citation type="submission" date="2020-09" db="EMBL/GenBank/DDBJ databases">
        <title>Genome seq and assembly of Limnohabitants sp.</title>
        <authorList>
            <person name="Chhetri G."/>
        </authorList>
    </citation>
    <scope>NUCLEOTIDE SEQUENCE</scope>
    <source>
        <strain evidence="3">JUR4</strain>
    </source>
</reference>
<comment type="caution">
    <text evidence="3">The sequence shown here is derived from an EMBL/GenBank/DDBJ whole genome shotgun (WGS) entry which is preliminary data.</text>
</comment>
<keyword evidence="1" id="KW-0812">Transmembrane</keyword>
<accession>A0A927FH39</accession>